<dbReference type="NCBIfam" id="NF045850">
    <property type="entry name" value="ABC_Mplas_LP"/>
    <property type="match status" value="1"/>
</dbReference>
<proteinExistence type="predicted"/>
<reference evidence="2 3" key="1">
    <citation type="submission" date="2020-05" db="EMBL/GenBank/DDBJ databases">
        <title>Novel Mycoplasma species detected in Mirounga angustirostris (northern elephant seal) from the USA.</title>
        <authorList>
            <person name="Volokhov D.V."/>
        </authorList>
    </citation>
    <scope>NUCLEOTIDE SEQUENCE [LARGE SCALE GENOMIC DNA]</scope>
    <source>
        <strain evidence="2 3">Mirounga ES2806-NAS</strain>
    </source>
</reference>
<feature type="signal peptide" evidence="1">
    <location>
        <begin position="1"/>
        <end position="30"/>
    </location>
</feature>
<dbReference type="PROSITE" id="PS51257">
    <property type="entry name" value="PROKAR_LIPOPROTEIN"/>
    <property type="match status" value="1"/>
</dbReference>
<dbReference type="Proteomes" id="UP000502118">
    <property type="component" value="Chromosome"/>
</dbReference>
<organism evidence="2 3">
    <name type="scientific">Mycoplasma miroungirhinis</name>
    <dbReference type="NCBI Taxonomy" id="754516"/>
    <lineage>
        <taxon>Bacteria</taxon>
        <taxon>Bacillati</taxon>
        <taxon>Mycoplasmatota</taxon>
        <taxon>Mollicutes</taxon>
        <taxon>Mycoplasmataceae</taxon>
        <taxon>Mycoplasma</taxon>
    </lineage>
</organism>
<feature type="chain" id="PRO_5026999324" description="Lipoprotein" evidence="1">
    <location>
        <begin position="31"/>
        <end position="917"/>
    </location>
</feature>
<evidence type="ECO:0000313" key="3">
    <source>
        <dbReference type="Proteomes" id="UP000502118"/>
    </source>
</evidence>
<dbReference type="KEGG" id="mmio:HLA92_00590"/>
<evidence type="ECO:0008006" key="4">
    <source>
        <dbReference type="Google" id="ProtNLM"/>
    </source>
</evidence>
<evidence type="ECO:0000256" key="1">
    <source>
        <dbReference type="SAM" id="SignalP"/>
    </source>
</evidence>
<dbReference type="RefSeq" id="WP_171112497.1">
    <property type="nucleotide sequence ID" value="NZ_CP053097.1"/>
</dbReference>
<accession>A0A6M4JD29</accession>
<dbReference type="AlphaFoldDB" id="A0A6M4JD29"/>
<protein>
    <recommendedName>
        <fullName evidence="4">Lipoprotein</fullName>
    </recommendedName>
</protein>
<evidence type="ECO:0000313" key="2">
    <source>
        <dbReference type="EMBL" id="QJR43946.1"/>
    </source>
</evidence>
<dbReference type="EMBL" id="CP053097">
    <property type="protein sequence ID" value="QJR43946.1"/>
    <property type="molecule type" value="Genomic_DNA"/>
</dbReference>
<gene>
    <name evidence="2" type="ORF">HLA92_00590</name>
</gene>
<keyword evidence="1" id="KW-0732">Signal</keyword>
<name>A0A6M4JD29_9MOLU</name>
<sequence length="917" mass="104777">MIIKNKKFKFIVSGILLSTGVTVLSSLVAAACSSKIVTVSERRTYSQNYNNPNSLSGFDYDGSIGYGSEQQTSKDLQVSLKLIKLKPLNEASVSYEYKKDDFSIVTKINKPSFWKYKFYGAKAVLLTLKDGTVKVFDKDTIEDLDTQTNSKNPDGTFSSLYVQAFSNDPRSINSKEFLNNLNNIKKLQLIVRETPWVTSEGELTKYKTKADDYWYSWMRTVLRSQRTRLKYGNGSNQELEKEMNSLLPAGTRRFTTNDLFPNQYVYDLFNVKASDFYDREKLITKIESENEYKGQEALTFNPLDESESIFGSEFFNSFAKSNDFAAAPSDYIKEKIAQKDIKITSYTEKSPNDLLAKITTDDFLKTNVGKFGVFWYGMNTNNTLFAGPYYAEGFKQLKEIFKQNPYFFDQEWVKSNESIKVIENIYKQSVIDPGLYDQQQWQNYRAGTTTRIAYQSLNQQTKNIINENVHEYGLRSRQDVNKTSLISRVLLQPVPGSFETLSVDKSTKPEDYYSFNELYAKLMWGSTLKDIAEGNVKSLDTFIAGTGLQFRTLVAAAINWSKYIDALTSQVAKPWLVHLAPDANISGTNQNDSNIKTPRDEYQKVNSLFALDLNLNKISLGEIGDSITPQNNKEAFQKTSIELEQYKSARFEQIKKQMKILLDQFYKDNPQFSQTDKIKFQYFFPFSSTATNVYIQSTRNAIEIIKKLDPRLDLGELQNPTNQGELFKAVWASGSDLSGWGYDVDTIGSGFDGFSWQGNLIPQLFAIGHSESLQNKLQASFPQLVDVSKYLVKYTNEKLKENKITFGELDINKLPEFLLKHQTHTSDDIDANKEITQTGTLSGQFWTAYTVNRKNEELIELAKELTNYLSPTQFDTMQSISSDDFAPFLLHNGYEAPLQQNGIEHYEDWKIKTTSKE</sequence>
<keyword evidence="3" id="KW-1185">Reference proteome</keyword>